<gene>
    <name evidence="1" type="ORF">AVEN_46924_1</name>
</gene>
<protein>
    <submittedName>
        <fullName evidence="1">Uncharacterized protein</fullName>
    </submittedName>
</protein>
<dbReference type="EMBL" id="BGPR01147711">
    <property type="protein sequence ID" value="GBN79573.1"/>
    <property type="molecule type" value="Genomic_DNA"/>
</dbReference>
<reference evidence="1 2" key="1">
    <citation type="journal article" date="2019" name="Sci. Rep.">
        <title>Orb-weaving spider Araneus ventricosus genome elucidates the spidroin gene catalogue.</title>
        <authorList>
            <person name="Kono N."/>
            <person name="Nakamura H."/>
            <person name="Ohtoshi R."/>
            <person name="Moran D.A.P."/>
            <person name="Shinohara A."/>
            <person name="Yoshida Y."/>
            <person name="Fujiwara M."/>
            <person name="Mori M."/>
            <person name="Tomita M."/>
            <person name="Arakawa K."/>
        </authorList>
    </citation>
    <scope>NUCLEOTIDE SEQUENCE [LARGE SCALE GENOMIC DNA]</scope>
</reference>
<evidence type="ECO:0000313" key="1">
    <source>
        <dbReference type="EMBL" id="GBN79573.1"/>
    </source>
</evidence>
<dbReference type="AlphaFoldDB" id="A0A4Y2RV47"/>
<feature type="non-terminal residue" evidence="1">
    <location>
        <position position="1"/>
    </location>
</feature>
<keyword evidence="2" id="KW-1185">Reference proteome</keyword>
<evidence type="ECO:0000313" key="2">
    <source>
        <dbReference type="Proteomes" id="UP000499080"/>
    </source>
</evidence>
<dbReference type="Proteomes" id="UP000499080">
    <property type="component" value="Unassembled WGS sequence"/>
</dbReference>
<organism evidence="1 2">
    <name type="scientific">Araneus ventricosus</name>
    <name type="common">Orbweaver spider</name>
    <name type="synonym">Epeira ventricosa</name>
    <dbReference type="NCBI Taxonomy" id="182803"/>
    <lineage>
        <taxon>Eukaryota</taxon>
        <taxon>Metazoa</taxon>
        <taxon>Ecdysozoa</taxon>
        <taxon>Arthropoda</taxon>
        <taxon>Chelicerata</taxon>
        <taxon>Arachnida</taxon>
        <taxon>Araneae</taxon>
        <taxon>Araneomorphae</taxon>
        <taxon>Entelegynae</taxon>
        <taxon>Araneoidea</taxon>
        <taxon>Araneidae</taxon>
        <taxon>Araneus</taxon>
    </lineage>
</organism>
<sequence length="59" mass="6373">FDPLTSGSDINADFYTIYTKDSPCMGPVARLVRRSGQMSFPWCGAGVWRGGSSSDVLVI</sequence>
<accession>A0A4Y2RV47</accession>
<comment type="caution">
    <text evidence="1">The sequence shown here is derived from an EMBL/GenBank/DDBJ whole genome shotgun (WGS) entry which is preliminary data.</text>
</comment>
<name>A0A4Y2RV47_ARAVE</name>
<proteinExistence type="predicted"/>